<keyword evidence="1" id="KW-0732">Signal</keyword>
<proteinExistence type="predicted"/>
<dbReference type="Proteomes" id="UP000606786">
    <property type="component" value="Unassembled WGS sequence"/>
</dbReference>
<evidence type="ECO:0000313" key="2">
    <source>
        <dbReference type="EMBL" id="CAD7011547.1"/>
    </source>
</evidence>
<gene>
    <name evidence="2" type="ORF">CCAP1982_LOCUS19635</name>
</gene>
<reference evidence="2" key="1">
    <citation type="submission" date="2020-11" db="EMBL/GenBank/DDBJ databases">
        <authorList>
            <person name="Whitehead M."/>
        </authorList>
    </citation>
    <scope>NUCLEOTIDE SEQUENCE</scope>
    <source>
        <strain evidence="2">EGII</strain>
    </source>
</reference>
<organism evidence="2 3">
    <name type="scientific">Ceratitis capitata</name>
    <name type="common">Mediterranean fruit fly</name>
    <name type="synonym">Tephritis capitata</name>
    <dbReference type="NCBI Taxonomy" id="7213"/>
    <lineage>
        <taxon>Eukaryota</taxon>
        <taxon>Metazoa</taxon>
        <taxon>Ecdysozoa</taxon>
        <taxon>Arthropoda</taxon>
        <taxon>Hexapoda</taxon>
        <taxon>Insecta</taxon>
        <taxon>Pterygota</taxon>
        <taxon>Neoptera</taxon>
        <taxon>Endopterygota</taxon>
        <taxon>Diptera</taxon>
        <taxon>Brachycera</taxon>
        <taxon>Muscomorpha</taxon>
        <taxon>Tephritoidea</taxon>
        <taxon>Tephritidae</taxon>
        <taxon>Ceratitis</taxon>
        <taxon>Ceratitis</taxon>
    </lineage>
</organism>
<dbReference type="AlphaFoldDB" id="A0A811V8F2"/>
<keyword evidence="3" id="KW-1185">Reference proteome</keyword>
<comment type="caution">
    <text evidence="2">The sequence shown here is derived from an EMBL/GenBank/DDBJ whole genome shotgun (WGS) entry which is preliminary data.</text>
</comment>
<evidence type="ECO:0000256" key="1">
    <source>
        <dbReference type="SAM" id="SignalP"/>
    </source>
</evidence>
<feature type="chain" id="PRO_5032946786" evidence="1">
    <location>
        <begin position="20"/>
        <end position="102"/>
    </location>
</feature>
<accession>A0A811V8F2</accession>
<evidence type="ECO:0000313" key="3">
    <source>
        <dbReference type="Proteomes" id="UP000606786"/>
    </source>
</evidence>
<feature type="signal peptide" evidence="1">
    <location>
        <begin position="1"/>
        <end position="19"/>
    </location>
</feature>
<protein>
    <submittedName>
        <fullName evidence="2">(Mediterranean fruit fly) hypothetical protein</fullName>
    </submittedName>
</protein>
<name>A0A811V8F2_CERCA</name>
<dbReference type="EMBL" id="CAJHJT010000056">
    <property type="protein sequence ID" value="CAD7011547.1"/>
    <property type="molecule type" value="Genomic_DNA"/>
</dbReference>
<sequence>MFVFTLLFFLVCLLHTTYIQRPNRSASFQHLSCLTTTTTTTLEHKHSLNVCIKTTVFTLTVDLTPRHVVDKWHVSFQLASIANAKPFTDCSLKILKALLKIF</sequence>